<organism evidence="1 2">
    <name type="scientific">Apiospora kogelbergensis</name>
    <dbReference type="NCBI Taxonomy" id="1337665"/>
    <lineage>
        <taxon>Eukaryota</taxon>
        <taxon>Fungi</taxon>
        <taxon>Dikarya</taxon>
        <taxon>Ascomycota</taxon>
        <taxon>Pezizomycotina</taxon>
        <taxon>Sordariomycetes</taxon>
        <taxon>Xylariomycetidae</taxon>
        <taxon>Amphisphaeriales</taxon>
        <taxon>Apiosporaceae</taxon>
        <taxon>Apiospora</taxon>
    </lineage>
</organism>
<protein>
    <submittedName>
        <fullName evidence="1">Uncharacterized protein</fullName>
    </submittedName>
</protein>
<evidence type="ECO:0000313" key="2">
    <source>
        <dbReference type="Proteomes" id="UP001392437"/>
    </source>
</evidence>
<dbReference type="AlphaFoldDB" id="A0AAW0QHA5"/>
<dbReference type="CDD" id="cd00303">
    <property type="entry name" value="retropepsin_like"/>
    <property type="match status" value="2"/>
</dbReference>
<dbReference type="InterPro" id="IPR021109">
    <property type="entry name" value="Peptidase_aspartic_dom_sf"/>
</dbReference>
<keyword evidence="2" id="KW-1185">Reference proteome</keyword>
<reference evidence="1 2" key="1">
    <citation type="submission" date="2023-01" db="EMBL/GenBank/DDBJ databases">
        <title>Analysis of 21 Apiospora genomes using comparative genomics revels a genus with tremendous synthesis potential of carbohydrate active enzymes and secondary metabolites.</title>
        <authorList>
            <person name="Sorensen T."/>
        </authorList>
    </citation>
    <scope>NUCLEOTIDE SEQUENCE [LARGE SCALE GENOMIC DNA]</scope>
    <source>
        <strain evidence="1 2">CBS 117206</strain>
    </source>
</reference>
<sequence>MSNEPHIAFTSTRIEEEQKRPFGRHGDIKPQNILWFTKPSQIPKLARLYENGRSTSQGYQATALPVRKGLSWAKRDNVKNVRKLLAVTINSHEEKACPDSGSSQNIMREDWAREHKLKIRRTFRDRMLFQLGNGKSIRAMGRVRAHVRISRAQSLSQSRRKEWFYIFENCPVPIVLGLRFLDCASIFTTNKHLLEDCPKAYSDIDSVLWIGTPRNQMRCSLDGQRAVATADTGSDLNLMSLEYTKRNGYCIDDRPEMKRLLQFGDGSTAETMGQVHVNNFSLDWRCPPITSGLANDKITSDEKPQYGDGDVTDEIFVLDQVVFHVLPDLPCDIILGRPLLDATDAFSQRDIQLASFDHRFKQKRNMACFNIVIKLRWTRDSSKKRVPTRQDHENEQHAHLYRVSLMEEDIDRLTGLAKQEKLDEMARVKTRWATEHRQRGTPLALRIAMVSLVHSWQRRRDWIELILSGSLLNDSSGTRLIRVWEKFVMGFGVHVDPIEAHNMLLARPPLPGPFGPTYQLRQLPHPGYFGNIVGGPPLDDMFSATIGANEVIKTSFTTEGEFIDAIIRLGGVTRRSVSGNGAPSISIASSSRLLGASLRLLNGQPSDLTESIDDLMKLNHAADFESLENLSQAALLDVNARIKKAYHGSGRPVYGD</sequence>
<evidence type="ECO:0000313" key="1">
    <source>
        <dbReference type="EMBL" id="KAK8101716.1"/>
    </source>
</evidence>
<accession>A0AAW0QHA5</accession>
<name>A0AAW0QHA5_9PEZI</name>
<gene>
    <name evidence="1" type="ORF">PG999_012090</name>
</gene>
<comment type="caution">
    <text evidence="1">The sequence shown here is derived from an EMBL/GenBank/DDBJ whole genome shotgun (WGS) entry which is preliminary data.</text>
</comment>
<proteinExistence type="predicted"/>
<dbReference type="EMBL" id="JAQQWP010000009">
    <property type="protein sequence ID" value="KAK8101716.1"/>
    <property type="molecule type" value="Genomic_DNA"/>
</dbReference>
<dbReference type="Gene3D" id="2.40.70.10">
    <property type="entry name" value="Acid Proteases"/>
    <property type="match status" value="2"/>
</dbReference>
<dbReference type="Proteomes" id="UP001392437">
    <property type="component" value="Unassembled WGS sequence"/>
</dbReference>